<proteinExistence type="predicted"/>
<comment type="caution">
    <text evidence="8">The sequence shown here is derived from an EMBL/GenBank/DDBJ whole genome shotgun (WGS) entry which is preliminary data.</text>
</comment>
<dbReference type="OrthoDB" id="270293at2759"/>
<keyword evidence="5" id="KW-0472">Membrane</keyword>
<feature type="domain" description="L-type lectin-like" evidence="7">
    <location>
        <begin position="35"/>
        <end position="84"/>
    </location>
</feature>
<name>A0A9P6FPH4_9FUNG</name>
<dbReference type="GO" id="GO:0006888">
    <property type="term" value="P:endoplasmic reticulum to Golgi vesicle-mediated transport"/>
    <property type="evidence" value="ECO:0007669"/>
    <property type="project" value="TreeGrafter"/>
</dbReference>
<dbReference type="InterPro" id="IPR005052">
    <property type="entry name" value="Lectin_leg"/>
</dbReference>
<dbReference type="GO" id="GO:0005793">
    <property type="term" value="C:endoplasmic reticulum-Golgi intermediate compartment"/>
    <property type="evidence" value="ECO:0007669"/>
    <property type="project" value="TreeGrafter"/>
</dbReference>
<dbReference type="InterPro" id="IPR013320">
    <property type="entry name" value="ConA-like_dom_sf"/>
</dbReference>
<protein>
    <recommendedName>
        <fullName evidence="7">L-type lectin-like domain-containing protein</fullName>
    </recommendedName>
</protein>
<accession>A0A9P6FPH4</accession>
<dbReference type="Proteomes" id="UP000780801">
    <property type="component" value="Unassembled WGS sequence"/>
</dbReference>
<evidence type="ECO:0000256" key="5">
    <source>
        <dbReference type="ARBA" id="ARBA00023136"/>
    </source>
</evidence>
<dbReference type="PANTHER" id="PTHR12223">
    <property type="entry name" value="VESICULAR MANNOSE-BINDING LECTIN"/>
    <property type="match status" value="1"/>
</dbReference>
<evidence type="ECO:0000313" key="8">
    <source>
        <dbReference type="EMBL" id="KAF9579435.1"/>
    </source>
</evidence>
<dbReference type="GO" id="GO:0005789">
    <property type="term" value="C:endoplasmic reticulum membrane"/>
    <property type="evidence" value="ECO:0007669"/>
    <property type="project" value="TreeGrafter"/>
</dbReference>
<dbReference type="AlphaFoldDB" id="A0A9P6FPH4"/>
<evidence type="ECO:0000256" key="1">
    <source>
        <dbReference type="ARBA" id="ARBA00004479"/>
    </source>
</evidence>
<reference evidence="8" key="1">
    <citation type="journal article" date="2020" name="Fungal Divers.">
        <title>Resolving the Mortierellaceae phylogeny through synthesis of multi-gene phylogenetics and phylogenomics.</title>
        <authorList>
            <person name="Vandepol N."/>
            <person name="Liber J."/>
            <person name="Desiro A."/>
            <person name="Na H."/>
            <person name="Kennedy M."/>
            <person name="Barry K."/>
            <person name="Grigoriev I.V."/>
            <person name="Miller A.N."/>
            <person name="O'Donnell K."/>
            <person name="Stajich J.E."/>
            <person name="Bonito G."/>
        </authorList>
    </citation>
    <scope>NUCLEOTIDE SEQUENCE</scope>
    <source>
        <strain evidence="8">KOD1015</strain>
    </source>
</reference>
<feature type="non-terminal residue" evidence="8">
    <location>
        <position position="1"/>
    </location>
</feature>
<dbReference type="SUPFAM" id="SSF49899">
    <property type="entry name" value="Concanavalin A-like lectins/glucanases"/>
    <property type="match status" value="1"/>
</dbReference>
<evidence type="ECO:0000256" key="4">
    <source>
        <dbReference type="ARBA" id="ARBA00022989"/>
    </source>
</evidence>
<dbReference type="GO" id="GO:0030134">
    <property type="term" value="C:COPII-coated ER to Golgi transport vesicle"/>
    <property type="evidence" value="ECO:0007669"/>
    <property type="project" value="TreeGrafter"/>
</dbReference>
<evidence type="ECO:0000313" key="9">
    <source>
        <dbReference type="Proteomes" id="UP000780801"/>
    </source>
</evidence>
<feature type="chain" id="PRO_5040164207" description="L-type lectin-like domain-containing protein" evidence="6">
    <location>
        <begin position="27"/>
        <end position="85"/>
    </location>
</feature>
<keyword evidence="9" id="KW-1185">Reference proteome</keyword>
<gene>
    <name evidence="8" type="ORF">BGW38_004297</name>
</gene>
<evidence type="ECO:0000256" key="3">
    <source>
        <dbReference type="ARBA" id="ARBA00022729"/>
    </source>
</evidence>
<dbReference type="Pfam" id="PF03388">
    <property type="entry name" value="Lectin_leg-like"/>
    <property type="match status" value="1"/>
</dbReference>
<evidence type="ECO:0000256" key="6">
    <source>
        <dbReference type="SAM" id="SignalP"/>
    </source>
</evidence>
<evidence type="ECO:0000259" key="7">
    <source>
        <dbReference type="Pfam" id="PF03388"/>
    </source>
</evidence>
<dbReference type="PANTHER" id="PTHR12223:SF45">
    <property type="entry name" value="RE50040P"/>
    <property type="match status" value="1"/>
</dbReference>
<keyword evidence="2" id="KW-0812">Transmembrane</keyword>
<dbReference type="GO" id="GO:0005537">
    <property type="term" value="F:D-mannose binding"/>
    <property type="evidence" value="ECO:0007669"/>
    <property type="project" value="TreeGrafter"/>
</dbReference>
<sequence length="85" mass="9632">MGKGLFEKILFTGAVLLSTAAMMAHGQLDDIVHPLRTHSIYMPYIDQDLQNRWFDFGGDALINTNKYIRLTADAPSKTGYLWSRL</sequence>
<dbReference type="Gene3D" id="2.60.120.200">
    <property type="match status" value="1"/>
</dbReference>
<keyword evidence="3 6" id="KW-0732">Signal</keyword>
<keyword evidence="4" id="KW-1133">Transmembrane helix</keyword>
<comment type="subcellular location">
    <subcellularLocation>
        <location evidence="1">Membrane</location>
        <topology evidence="1">Single-pass type I membrane protein</topology>
    </subcellularLocation>
</comment>
<feature type="signal peptide" evidence="6">
    <location>
        <begin position="1"/>
        <end position="26"/>
    </location>
</feature>
<organism evidence="8 9">
    <name type="scientific">Lunasporangiospora selenospora</name>
    <dbReference type="NCBI Taxonomy" id="979761"/>
    <lineage>
        <taxon>Eukaryota</taxon>
        <taxon>Fungi</taxon>
        <taxon>Fungi incertae sedis</taxon>
        <taxon>Mucoromycota</taxon>
        <taxon>Mortierellomycotina</taxon>
        <taxon>Mortierellomycetes</taxon>
        <taxon>Mortierellales</taxon>
        <taxon>Mortierellaceae</taxon>
        <taxon>Lunasporangiospora</taxon>
    </lineage>
</organism>
<dbReference type="EMBL" id="JAABOA010002757">
    <property type="protein sequence ID" value="KAF9579435.1"/>
    <property type="molecule type" value="Genomic_DNA"/>
</dbReference>
<dbReference type="InterPro" id="IPR051136">
    <property type="entry name" value="Intracellular_Lectin-GPT"/>
</dbReference>
<evidence type="ECO:0000256" key="2">
    <source>
        <dbReference type="ARBA" id="ARBA00022692"/>
    </source>
</evidence>
<dbReference type="GO" id="GO:0000139">
    <property type="term" value="C:Golgi membrane"/>
    <property type="evidence" value="ECO:0007669"/>
    <property type="project" value="TreeGrafter"/>
</dbReference>